<accession>A0A9P4U1F9</accession>
<feature type="compositionally biased region" description="Basic residues" evidence="1">
    <location>
        <begin position="346"/>
        <end position="362"/>
    </location>
</feature>
<evidence type="ECO:0000313" key="2">
    <source>
        <dbReference type="EMBL" id="KAF2433775.1"/>
    </source>
</evidence>
<dbReference type="EMBL" id="MU007019">
    <property type="protein sequence ID" value="KAF2433775.1"/>
    <property type="molecule type" value="Genomic_DNA"/>
</dbReference>
<reference evidence="2" key="1">
    <citation type="journal article" date="2020" name="Stud. Mycol.">
        <title>101 Dothideomycetes genomes: a test case for predicting lifestyles and emergence of pathogens.</title>
        <authorList>
            <person name="Haridas S."/>
            <person name="Albert R."/>
            <person name="Binder M."/>
            <person name="Bloem J."/>
            <person name="Labutti K."/>
            <person name="Salamov A."/>
            <person name="Andreopoulos B."/>
            <person name="Baker S."/>
            <person name="Barry K."/>
            <person name="Bills G."/>
            <person name="Bluhm B."/>
            <person name="Cannon C."/>
            <person name="Castanera R."/>
            <person name="Culley D."/>
            <person name="Daum C."/>
            <person name="Ezra D."/>
            <person name="Gonzalez J."/>
            <person name="Henrissat B."/>
            <person name="Kuo A."/>
            <person name="Liang C."/>
            <person name="Lipzen A."/>
            <person name="Lutzoni F."/>
            <person name="Magnuson J."/>
            <person name="Mondo S."/>
            <person name="Nolan M."/>
            <person name="Ohm R."/>
            <person name="Pangilinan J."/>
            <person name="Park H.-J."/>
            <person name="Ramirez L."/>
            <person name="Alfaro M."/>
            <person name="Sun H."/>
            <person name="Tritt A."/>
            <person name="Yoshinaga Y."/>
            <person name="Zwiers L.-H."/>
            <person name="Turgeon B."/>
            <person name="Goodwin S."/>
            <person name="Spatafora J."/>
            <person name="Crous P."/>
            <person name="Grigoriev I."/>
        </authorList>
    </citation>
    <scope>NUCLEOTIDE SEQUENCE</scope>
    <source>
        <strain evidence="2">CBS 130266</strain>
    </source>
</reference>
<gene>
    <name evidence="2" type="ORF">EJ08DRAFT_647073</name>
</gene>
<feature type="compositionally biased region" description="Basic and acidic residues" evidence="1">
    <location>
        <begin position="259"/>
        <end position="332"/>
    </location>
</feature>
<feature type="compositionally biased region" description="Basic and acidic residues" evidence="1">
    <location>
        <begin position="230"/>
        <end position="252"/>
    </location>
</feature>
<evidence type="ECO:0000313" key="3">
    <source>
        <dbReference type="Proteomes" id="UP000800235"/>
    </source>
</evidence>
<comment type="caution">
    <text evidence="2">The sequence shown here is derived from an EMBL/GenBank/DDBJ whole genome shotgun (WGS) entry which is preliminary data.</text>
</comment>
<dbReference type="Proteomes" id="UP000800235">
    <property type="component" value="Unassembled WGS sequence"/>
</dbReference>
<feature type="region of interest" description="Disordered" evidence="1">
    <location>
        <begin position="230"/>
        <end position="362"/>
    </location>
</feature>
<protein>
    <submittedName>
        <fullName evidence="2">Uncharacterized protein</fullName>
    </submittedName>
</protein>
<evidence type="ECO:0000256" key="1">
    <source>
        <dbReference type="SAM" id="MobiDB-lite"/>
    </source>
</evidence>
<proteinExistence type="predicted"/>
<keyword evidence="3" id="KW-1185">Reference proteome</keyword>
<dbReference type="AlphaFoldDB" id="A0A9P4U1F9"/>
<sequence>MPKHRDRNLFGLGVGAASFGAVAGVAAGGWKLAEFIQKARKLHDVSSDALVFTRLTQRVRLDLAETQRLLSLDEVKWALSRSPKKVSWIQGVIKGVRVSLEEMGEGTENVDEERGKGKRHLGLRTRLRWVLDEKEKLRVRVLELGTVHQALAAVLAFLSGLEPLACCEEDEDQGREEEGRYYAQEEKRGYQAGFEDPLRKVYEEQQRAWYGGGQEPVEGKIRIHEETRRYEVEPGEEAPHRESETIRVREERYEDEEPERATIRVHKEERSHHGREEEPRREFVRSHHEKEYHGRDEPRETIRVREKTSYGREEDDERIRMADNERDTEYAKTEYSSSSSSDGGSRHHKKYAFVRPHVSSRL</sequence>
<organism evidence="2 3">
    <name type="scientific">Tothia fuscella</name>
    <dbReference type="NCBI Taxonomy" id="1048955"/>
    <lineage>
        <taxon>Eukaryota</taxon>
        <taxon>Fungi</taxon>
        <taxon>Dikarya</taxon>
        <taxon>Ascomycota</taxon>
        <taxon>Pezizomycotina</taxon>
        <taxon>Dothideomycetes</taxon>
        <taxon>Pleosporomycetidae</taxon>
        <taxon>Venturiales</taxon>
        <taxon>Cylindrosympodiaceae</taxon>
        <taxon>Tothia</taxon>
    </lineage>
</organism>
<dbReference type="OrthoDB" id="5140048at2759"/>
<name>A0A9P4U1F9_9PEZI</name>